<comment type="caution">
    <text evidence="2">The sequence shown here is derived from an EMBL/GenBank/DDBJ whole genome shotgun (WGS) entry which is preliminary data.</text>
</comment>
<dbReference type="Proteomes" id="UP000276133">
    <property type="component" value="Unassembled WGS sequence"/>
</dbReference>
<dbReference type="EMBL" id="REGN01011124">
    <property type="protein sequence ID" value="RMZ97881.1"/>
    <property type="molecule type" value="Genomic_DNA"/>
</dbReference>
<keyword evidence="3" id="KW-1185">Reference proteome</keyword>
<reference evidence="2 3" key="1">
    <citation type="journal article" date="2018" name="Sci. Rep.">
        <title>Genomic signatures of local adaptation to the degree of environmental predictability in rotifers.</title>
        <authorList>
            <person name="Franch-Gras L."/>
            <person name="Hahn C."/>
            <person name="Garcia-Roger E.M."/>
            <person name="Carmona M.J."/>
            <person name="Serra M."/>
            <person name="Gomez A."/>
        </authorList>
    </citation>
    <scope>NUCLEOTIDE SEQUENCE [LARGE SCALE GENOMIC DNA]</scope>
    <source>
        <strain evidence="2">HYR1</strain>
    </source>
</reference>
<keyword evidence="1" id="KW-1133">Transmembrane helix</keyword>
<organism evidence="2 3">
    <name type="scientific">Brachionus plicatilis</name>
    <name type="common">Marine rotifer</name>
    <name type="synonym">Brachionus muelleri</name>
    <dbReference type="NCBI Taxonomy" id="10195"/>
    <lineage>
        <taxon>Eukaryota</taxon>
        <taxon>Metazoa</taxon>
        <taxon>Spiralia</taxon>
        <taxon>Gnathifera</taxon>
        <taxon>Rotifera</taxon>
        <taxon>Eurotatoria</taxon>
        <taxon>Monogononta</taxon>
        <taxon>Pseudotrocha</taxon>
        <taxon>Ploima</taxon>
        <taxon>Brachionidae</taxon>
        <taxon>Brachionus</taxon>
    </lineage>
</organism>
<keyword evidence="1" id="KW-0472">Membrane</keyword>
<protein>
    <submittedName>
        <fullName evidence="2">Uncharacterized protein</fullName>
    </submittedName>
</protein>
<evidence type="ECO:0000313" key="3">
    <source>
        <dbReference type="Proteomes" id="UP000276133"/>
    </source>
</evidence>
<proteinExistence type="predicted"/>
<gene>
    <name evidence="2" type="ORF">BpHYR1_009164</name>
</gene>
<sequence length="63" mass="6765">MAIVTCSNLDASSSLNFVKETSECCTKRLRPLLLHLLIVLSLGVFSEFTGRSGVGRSSGVESF</sequence>
<accession>A0A3M7PFK0</accession>
<name>A0A3M7PFK0_BRAPC</name>
<keyword evidence="1" id="KW-0812">Transmembrane</keyword>
<evidence type="ECO:0000313" key="2">
    <source>
        <dbReference type="EMBL" id="RMZ97881.1"/>
    </source>
</evidence>
<dbReference type="AlphaFoldDB" id="A0A3M7PFK0"/>
<feature type="transmembrane region" description="Helical" evidence="1">
    <location>
        <begin position="32"/>
        <end position="50"/>
    </location>
</feature>
<evidence type="ECO:0000256" key="1">
    <source>
        <dbReference type="SAM" id="Phobius"/>
    </source>
</evidence>